<comment type="similarity">
    <text evidence="5">Belongs to the peptidase S1 family. CLIP subfamily.</text>
</comment>
<evidence type="ECO:0000313" key="8">
    <source>
        <dbReference type="EMBL" id="CAG9797649.1"/>
    </source>
</evidence>
<keyword evidence="2" id="KW-0378">Hydrolase</keyword>
<dbReference type="SUPFAM" id="SSF50494">
    <property type="entry name" value="Trypsin-like serine proteases"/>
    <property type="match status" value="1"/>
</dbReference>
<dbReference type="InterPro" id="IPR050430">
    <property type="entry name" value="Peptidase_S1"/>
</dbReference>
<keyword evidence="9" id="KW-1185">Reference proteome</keyword>
<name>A0A9N9RJY2_9DIPT</name>
<organism evidence="8 9">
    <name type="scientific">Chironomus riparius</name>
    <dbReference type="NCBI Taxonomy" id="315576"/>
    <lineage>
        <taxon>Eukaryota</taxon>
        <taxon>Metazoa</taxon>
        <taxon>Ecdysozoa</taxon>
        <taxon>Arthropoda</taxon>
        <taxon>Hexapoda</taxon>
        <taxon>Insecta</taxon>
        <taxon>Pterygota</taxon>
        <taxon>Neoptera</taxon>
        <taxon>Endopterygota</taxon>
        <taxon>Diptera</taxon>
        <taxon>Nematocera</taxon>
        <taxon>Chironomoidea</taxon>
        <taxon>Chironomidae</taxon>
        <taxon>Chironominae</taxon>
        <taxon>Chironomus</taxon>
    </lineage>
</organism>
<feature type="chain" id="PRO_5040352578" description="Peptidase S1 domain-containing protein" evidence="6">
    <location>
        <begin position="17"/>
        <end position="232"/>
    </location>
</feature>
<dbReference type="Gene3D" id="2.40.10.10">
    <property type="entry name" value="Trypsin-like serine proteases"/>
    <property type="match status" value="1"/>
</dbReference>
<sequence>MIRLLLIVALFSLVICAPVDDADRRILGDTQPGAMGQFQFIVSIRRTGTNQVHLGSGALIGPTWILSASSLTSLFVRPADMTIAFGVVNVPTVVAPGFTLAAQEFATNEGLALIRTLAVTCNTARFGFISPIFMDNTVHPNDVSDALVAGWGQTASGPTTQLRFRKVATVDLCGTQTSFCTTGVLCATDIGNPLITASGLIGIATTTPCVGGTDLYDRISFYRMWIHIVTGI</sequence>
<keyword evidence="6" id="KW-0732">Signal</keyword>
<feature type="domain" description="Peptidase S1" evidence="7">
    <location>
        <begin position="26"/>
        <end position="231"/>
    </location>
</feature>
<keyword evidence="3" id="KW-0720">Serine protease</keyword>
<dbReference type="EMBL" id="OU895877">
    <property type="protein sequence ID" value="CAG9797649.1"/>
    <property type="molecule type" value="Genomic_DNA"/>
</dbReference>
<evidence type="ECO:0000256" key="2">
    <source>
        <dbReference type="ARBA" id="ARBA00022801"/>
    </source>
</evidence>
<evidence type="ECO:0000256" key="5">
    <source>
        <dbReference type="ARBA" id="ARBA00024195"/>
    </source>
</evidence>
<evidence type="ECO:0000313" key="9">
    <source>
        <dbReference type="Proteomes" id="UP001153620"/>
    </source>
</evidence>
<evidence type="ECO:0000256" key="1">
    <source>
        <dbReference type="ARBA" id="ARBA00022670"/>
    </source>
</evidence>
<dbReference type="PANTHER" id="PTHR24276:SF91">
    <property type="entry name" value="AT26814P-RELATED"/>
    <property type="match status" value="1"/>
</dbReference>
<keyword evidence="4" id="KW-1015">Disulfide bond</keyword>
<evidence type="ECO:0000259" key="7">
    <source>
        <dbReference type="PROSITE" id="PS50240"/>
    </source>
</evidence>
<dbReference type="Proteomes" id="UP001153620">
    <property type="component" value="Chromosome 1"/>
</dbReference>
<dbReference type="AlphaFoldDB" id="A0A9N9RJY2"/>
<dbReference type="GO" id="GO:0004252">
    <property type="term" value="F:serine-type endopeptidase activity"/>
    <property type="evidence" value="ECO:0007669"/>
    <property type="project" value="InterPro"/>
</dbReference>
<dbReference type="SMART" id="SM00020">
    <property type="entry name" value="Tryp_SPc"/>
    <property type="match status" value="1"/>
</dbReference>
<accession>A0A9N9RJY2</accession>
<feature type="signal peptide" evidence="6">
    <location>
        <begin position="1"/>
        <end position="16"/>
    </location>
</feature>
<evidence type="ECO:0000256" key="6">
    <source>
        <dbReference type="SAM" id="SignalP"/>
    </source>
</evidence>
<evidence type="ECO:0000256" key="3">
    <source>
        <dbReference type="ARBA" id="ARBA00022825"/>
    </source>
</evidence>
<evidence type="ECO:0000256" key="4">
    <source>
        <dbReference type="ARBA" id="ARBA00023157"/>
    </source>
</evidence>
<protein>
    <recommendedName>
        <fullName evidence="7">Peptidase S1 domain-containing protein</fullName>
    </recommendedName>
</protein>
<gene>
    <name evidence="8" type="ORF">CHIRRI_LOCUS638</name>
</gene>
<reference evidence="8" key="2">
    <citation type="submission" date="2022-10" db="EMBL/GenBank/DDBJ databases">
        <authorList>
            <consortium name="ENA_rothamsted_submissions"/>
            <consortium name="culmorum"/>
            <person name="King R."/>
        </authorList>
    </citation>
    <scope>NUCLEOTIDE SEQUENCE</scope>
</reference>
<reference evidence="8" key="1">
    <citation type="submission" date="2022-01" db="EMBL/GenBank/DDBJ databases">
        <authorList>
            <person name="King R."/>
        </authorList>
    </citation>
    <scope>NUCLEOTIDE SEQUENCE</scope>
</reference>
<dbReference type="PANTHER" id="PTHR24276">
    <property type="entry name" value="POLYSERASE-RELATED"/>
    <property type="match status" value="1"/>
</dbReference>
<dbReference type="GO" id="GO:0006508">
    <property type="term" value="P:proteolysis"/>
    <property type="evidence" value="ECO:0007669"/>
    <property type="project" value="UniProtKB-KW"/>
</dbReference>
<dbReference type="PROSITE" id="PS50240">
    <property type="entry name" value="TRYPSIN_DOM"/>
    <property type="match status" value="1"/>
</dbReference>
<dbReference type="Pfam" id="PF00089">
    <property type="entry name" value="Trypsin"/>
    <property type="match status" value="1"/>
</dbReference>
<dbReference type="InterPro" id="IPR009003">
    <property type="entry name" value="Peptidase_S1_PA"/>
</dbReference>
<dbReference type="InterPro" id="IPR043504">
    <property type="entry name" value="Peptidase_S1_PA_chymotrypsin"/>
</dbReference>
<keyword evidence="1" id="KW-0645">Protease</keyword>
<dbReference type="InterPro" id="IPR001254">
    <property type="entry name" value="Trypsin_dom"/>
</dbReference>
<proteinExistence type="inferred from homology"/>